<organism evidence="2 3">
    <name type="scientific">Imshaugia aleurites</name>
    <dbReference type="NCBI Taxonomy" id="172621"/>
    <lineage>
        <taxon>Eukaryota</taxon>
        <taxon>Fungi</taxon>
        <taxon>Dikarya</taxon>
        <taxon>Ascomycota</taxon>
        <taxon>Pezizomycotina</taxon>
        <taxon>Lecanoromycetes</taxon>
        <taxon>OSLEUM clade</taxon>
        <taxon>Lecanoromycetidae</taxon>
        <taxon>Lecanorales</taxon>
        <taxon>Lecanorineae</taxon>
        <taxon>Parmeliaceae</taxon>
        <taxon>Imshaugia</taxon>
    </lineage>
</organism>
<feature type="compositionally biased region" description="Polar residues" evidence="1">
    <location>
        <begin position="282"/>
        <end position="291"/>
    </location>
</feature>
<dbReference type="Proteomes" id="UP000664534">
    <property type="component" value="Unassembled WGS sequence"/>
</dbReference>
<dbReference type="EMBL" id="CAJPDT010000177">
    <property type="protein sequence ID" value="CAF9942276.1"/>
    <property type="molecule type" value="Genomic_DNA"/>
</dbReference>
<comment type="caution">
    <text evidence="2">The sequence shown here is derived from an EMBL/GenBank/DDBJ whole genome shotgun (WGS) entry which is preliminary data.</text>
</comment>
<evidence type="ECO:0000313" key="2">
    <source>
        <dbReference type="EMBL" id="CAF9942276.1"/>
    </source>
</evidence>
<feature type="region of interest" description="Disordered" evidence="1">
    <location>
        <begin position="255"/>
        <end position="332"/>
    </location>
</feature>
<sequence length="363" mass="39566">MAKQTFDQVSAAMWGRNALDYHVNYIIPRTHWSDSNIREEALYFRGLALGLRLGAQQGPSHSTVHQGSSQGQSSASTAWNNYQPATNHQNYPSFGMHNGIRAPLQPQMVPQLPPLYGSRNPYAPCPPPFQTDPDVFRPTYTPGLPPIGHLGFGSIENYEAILKMRSPTTNHLGYPAQGNNNSFGAPFQRAPPFQSDPGTGIKPTYTPGPPPNGYLGSGCIGSHSDILKMRSGMTIQPRVPPDTTTSFAGAQRLANPVATRGGGQNITETSGAMPASLGTAPSIPSTDNRAFQSRAGMPPHHPMPAPYREGTHTLAPTVEDHPEQDFDDQYGYSRFAKGKFSHEEDSDDESMYKWFEEQAAKDV</sequence>
<name>A0A8H3J7J1_9LECA</name>
<gene>
    <name evidence="2" type="ORF">IMSHALPRED_003447</name>
</gene>
<feature type="compositionally biased region" description="Low complexity" evidence="1">
    <location>
        <begin position="57"/>
        <end position="78"/>
    </location>
</feature>
<reference evidence="2" key="1">
    <citation type="submission" date="2021-03" db="EMBL/GenBank/DDBJ databases">
        <authorList>
            <person name="Tagirdzhanova G."/>
        </authorList>
    </citation>
    <scope>NUCLEOTIDE SEQUENCE</scope>
</reference>
<dbReference type="OrthoDB" id="5328370at2759"/>
<accession>A0A8H3J7J1</accession>
<keyword evidence="3" id="KW-1185">Reference proteome</keyword>
<evidence type="ECO:0000313" key="3">
    <source>
        <dbReference type="Proteomes" id="UP000664534"/>
    </source>
</evidence>
<dbReference type="AlphaFoldDB" id="A0A8H3J7J1"/>
<proteinExistence type="predicted"/>
<evidence type="ECO:0000256" key="1">
    <source>
        <dbReference type="SAM" id="MobiDB-lite"/>
    </source>
</evidence>
<protein>
    <submittedName>
        <fullName evidence="2">Uncharacterized protein</fullName>
    </submittedName>
</protein>
<feature type="region of interest" description="Disordered" evidence="1">
    <location>
        <begin position="57"/>
        <end position="84"/>
    </location>
</feature>